<feature type="transmembrane region" description="Helical" evidence="1">
    <location>
        <begin position="73"/>
        <end position="96"/>
    </location>
</feature>
<feature type="transmembrane region" description="Helical" evidence="1">
    <location>
        <begin position="616"/>
        <end position="639"/>
    </location>
</feature>
<keyword evidence="1" id="KW-0812">Transmembrane</keyword>
<dbReference type="Proteomes" id="UP001597168">
    <property type="component" value="Unassembled WGS sequence"/>
</dbReference>
<feature type="transmembrane region" description="Helical" evidence="1">
    <location>
        <begin position="803"/>
        <end position="819"/>
    </location>
</feature>
<evidence type="ECO:0000256" key="1">
    <source>
        <dbReference type="SAM" id="Phobius"/>
    </source>
</evidence>
<protein>
    <recommendedName>
        <fullName evidence="4">NACHT domain-containing protein</fullName>
    </recommendedName>
</protein>
<feature type="transmembrane region" description="Helical" evidence="1">
    <location>
        <begin position="41"/>
        <end position="61"/>
    </location>
</feature>
<feature type="transmembrane region" description="Helical" evidence="1">
    <location>
        <begin position="12"/>
        <end position="29"/>
    </location>
</feature>
<dbReference type="EMBL" id="JBHTLK010000006">
    <property type="protein sequence ID" value="MFD1146054.1"/>
    <property type="molecule type" value="Genomic_DNA"/>
</dbReference>
<sequence>MVEAVGAVGEWFSGSASVLAFVAFLFEFVRGRGETRSFRPLFGWLTAALGAVAMITSVVALRERGVRLWEADGRVLAGFLLIGLILIVVGSLTALFTPSSDLSVLREIADAVDRAIHREQEPSDFVASNYVPLRIERVTEVTWYGRSRPSSSRLRSTRMPTASVSVVAGPAGSGKTVALWQFASDICRTVRSDRRPRELVVHVRVRISDVDGPIDEDLIRSHLARSVSRGNTALAAKLESYLAVVNGPRWVFVFDLNAELTREQEIEYFEALRNFMRHRDRDRAVIAVRDGFFGAHPVFVVCPPDRNQVRELLAKQGMALPDARFPPELLRTPDLLMKFGAHLDAGEEAVESFIGSRIDRQSDPGPLDEPSREQAEYVAYHLLMGSPVDDVAALLTVRLGRIERGAFAFRFSVVGTHLAASHMLRHRLDSMILDMVRTEAAREVLLAVLTRADDAYAARVMERVTDLVRMQCDVPTTSNELPPLGSFHWSPEVLHALRVVCDADRARPRLLIPSELRELADRLVWQAVFGGGQHEREAAAALVSLCTATQVLELYRQAITLRYDRRTTSYIAMQLGDELTYVERVVMLSRAVGACADGPVYMLPSSDQGRGLLPRVLEGVVTTAMPTSLGLAIVLAAYATNAADIPFRLMLYGSGALLALLAWRLRAGIASLGRFEARGLRVLTYVGGFVCGPAALSLTLAVVTFSGNLLQNITLLWVFSWPLAMIAAVIHDPFGKRPWIFPQGVLRAIPHYREQWSHHADAVLDRLRGLRSTPKVILLIIMGAVLAILPVDLPIRGDIEQNIDYPALIIVVIVGFGLMKQPVHKLASEDVIAASIVAGEMTEERLFAEIRERAGRSPSELLALLQVLEAAPPGALRSCVSILQSLDTLLEFVERTLPAPIKGSAGAVKPDLWRYAPQTSPRELLDWAIEHDRSQGGSVVRLAHSPRHRALLSAAISYAMTEVG</sequence>
<keyword evidence="1" id="KW-1133">Transmembrane helix</keyword>
<evidence type="ECO:0000313" key="3">
    <source>
        <dbReference type="Proteomes" id="UP001597168"/>
    </source>
</evidence>
<feature type="transmembrane region" description="Helical" evidence="1">
    <location>
        <begin position="683"/>
        <end position="703"/>
    </location>
</feature>
<evidence type="ECO:0008006" key="4">
    <source>
        <dbReference type="Google" id="ProtNLM"/>
    </source>
</evidence>
<keyword evidence="3" id="KW-1185">Reference proteome</keyword>
<proteinExistence type="predicted"/>
<comment type="caution">
    <text evidence="2">The sequence shown here is derived from an EMBL/GenBank/DDBJ whole genome shotgun (WGS) entry which is preliminary data.</text>
</comment>
<dbReference type="RefSeq" id="WP_380719409.1">
    <property type="nucleotide sequence ID" value="NZ_JBHTLK010000006.1"/>
</dbReference>
<feature type="transmembrane region" description="Helical" evidence="1">
    <location>
        <begin position="645"/>
        <end position="663"/>
    </location>
</feature>
<accession>A0ABW3QN61</accession>
<feature type="transmembrane region" description="Helical" evidence="1">
    <location>
        <begin position="709"/>
        <end position="730"/>
    </location>
</feature>
<reference evidence="3" key="1">
    <citation type="journal article" date="2019" name="Int. J. Syst. Evol. Microbiol.">
        <title>The Global Catalogue of Microorganisms (GCM) 10K type strain sequencing project: providing services to taxonomists for standard genome sequencing and annotation.</title>
        <authorList>
            <consortium name="The Broad Institute Genomics Platform"/>
            <consortium name="The Broad Institute Genome Sequencing Center for Infectious Disease"/>
            <person name="Wu L."/>
            <person name="Ma J."/>
        </authorList>
    </citation>
    <scope>NUCLEOTIDE SEQUENCE [LARGE SCALE GENOMIC DNA]</scope>
    <source>
        <strain evidence="3">CCUG 60214</strain>
    </source>
</reference>
<organism evidence="2 3">
    <name type="scientific">Saccharothrix hoggarensis</name>
    <dbReference type="NCBI Taxonomy" id="913853"/>
    <lineage>
        <taxon>Bacteria</taxon>
        <taxon>Bacillati</taxon>
        <taxon>Actinomycetota</taxon>
        <taxon>Actinomycetes</taxon>
        <taxon>Pseudonocardiales</taxon>
        <taxon>Pseudonocardiaceae</taxon>
        <taxon>Saccharothrix</taxon>
    </lineage>
</organism>
<gene>
    <name evidence="2" type="ORF">ACFQ3T_02825</name>
</gene>
<name>A0ABW3QN61_9PSEU</name>
<feature type="transmembrane region" description="Helical" evidence="1">
    <location>
        <begin position="776"/>
        <end position="797"/>
    </location>
</feature>
<keyword evidence="1" id="KW-0472">Membrane</keyword>
<evidence type="ECO:0000313" key="2">
    <source>
        <dbReference type="EMBL" id="MFD1146054.1"/>
    </source>
</evidence>